<protein>
    <submittedName>
        <fullName evidence="1">Uncharacterized protein</fullName>
    </submittedName>
</protein>
<sequence length="104" mass="12069">MDSLTLRQDSCTRRYTSRSLCRFQPTVAKKRLRTLHSCRLHLSIDTWNQDVGQRLQMPFMSSDAVYPQSPSVMLDIELVARVFIGNQSRDIAAFHEKLNLIIMI</sequence>
<organism evidence="1 2">
    <name type="scientific">Armillaria ostoyae</name>
    <name type="common">Armillaria root rot fungus</name>
    <dbReference type="NCBI Taxonomy" id="47428"/>
    <lineage>
        <taxon>Eukaryota</taxon>
        <taxon>Fungi</taxon>
        <taxon>Dikarya</taxon>
        <taxon>Basidiomycota</taxon>
        <taxon>Agaricomycotina</taxon>
        <taxon>Agaricomycetes</taxon>
        <taxon>Agaricomycetidae</taxon>
        <taxon>Agaricales</taxon>
        <taxon>Marasmiineae</taxon>
        <taxon>Physalacriaceae</taxon>
        <taxon>Armillaria</taxon>
    </lineage>
</organism>
<dbReference type="Proteomes" id="UP000219338">
    <property type="component" value="Unassembled WGS sequence"/>
</dbReference>
<accession>A0A284R8U5</accession>
<dbReference type="AlphaFoldDB" id="A0A284R8U5"/>
<reference evidence="2" key="1">
    <citation type="journal article" date="2017" name="Nat. Ecol. Evol.">
        <title>Genome expansion and lineage-specific genetic innovations in the forest pathogenic fungi Armillaria.</title>
        <authorList>
            <person name="Sipos G."/>
            <person name="Prasanna A.N."/>
            <person name="Walter M.C."/>
            <person name="O'Connor E."/>
            <person name="Balint B."/>
            <person name="Krizsan K."/>
            <person name="Kiss B."/>
            <person name="Hess J."/>
            <person name="Varga T."/>
            <person name="Slot J."/>
            <person name="Riley R."/>
            <person name="Boka B."/>
            <person name="Rigling D."/>
            <person name="Barry K."/>
            <person name="Lee J."/>
            <person name="Mihaltcheva S."/>
            <person name="LaButti K."/>
            <person name="Lipzen A."/>
            <person name="Waldron R."/>
            <person name="Moloney N.M."/>
            <person name="Sperisen C."/>
            <person name="Kredics L."/>
            <person name="Vagvoelgyi C."/>
            <person name="Patrignani A."/>
            <person name="Fitzpatrick D."/>
            <person name="Nagy I."/>
            <person name="Doyle S."/>
            <person name="Anderson J.B."/>
            <person name="Grigoriev I.V."/>
            <person name="Gueldener U."/>
            <person name="Muensterkoetter M."/>
            <person name="Nagy L.G."/>
        </authorList>
    </citation>
    <scope>NUCLEOTIDE SEQUENCE [LARGE SCALE GENOMIC DNA]</scope>
    <source>
        <strain evidence="2">C18/9</strain>
    </source>
</reference>
<evidence type="ECO:0000313" key="1">
    <source>
        <dbReference type="EMBL" id="SJL05134.1"/>
    </source>
</evidence>
<proteinExistence type="predicted"/>
<dbReference type="EMBL" id="FUEG01000005">
    <property type="protein sequence ID" value="SJL05134.1"/>
    <property type="molecule type" value="Genomic_DNA"/>
</dbReference>
<evidence type="ECO:0000313" key="2">
    <source>
        <dbReference type="Proteomes" id="UP000219338"/>
    </source>
</evidence>
<gene>
    <name evidence="1" type="ORF">ARMOST_08507</name>
</gene>
<keyword evidence="2" id="KW-1185">Reference proteome</keyword>
<name>A0A284R8U5_ARMOS</name>